<dbReference type="Proteomes" id="UP001497680">
    <property type="component" value="Unassembled WGS sequence"/>
</dbReference>
<reference evidence="1 2" key="1">
    <citation type="journal article" date="2022" name="New Phytol.">
        <title>Ecological generalism drives hyperdiversity of secondary metabolite gene clusters in xylarialean endophytes.</title>
        <authorList>
            <person name="Franco M.E.E."/>
            <person name="Wisecaver J.H."/>
            <person name="Arnold A.E."/>
            <person name="Ju Y.M."/>
            <person name="Slot J.C."/>
            <person name="Ahrendt S."/>
            <person name="Moore L.P."/>
            <person name="Eastman K.E."/>
            <person name="Scott K."/>
            <person name="Konkel Z."/>
            <person name="Mondo S.J."/>
            <person name="Kuo A."/>
            <person name="Hayes R.D."/>
            <person name="Haridas S."/>
            <person name="Andreopoulos B."/>
            <person name="Riley R."/>
            <person name="LaButti K."/>
            <person name="Pangilinan J."/>
            <person name="Lipzen A."/>
            <person name="Amirebrahimi M."/>
            <person name="Yan J."/>
            <person name="Adam C."/>
            <person name="Keymanesh K."/>
            <person name="Ng V."/>
            <person name="Louie K."/>
            <person name="Northen T."/>
            <person name="Drula E."/>
            <person name="Henrissat B."/>
            <person name="Hsieh H.M."/>
            <person name="Youens-Clark K."/>
            <person name="Lutzoni F."/>
            <person name="Miadlikowska J."/>
            <person name="Eastwood D.C."/>
            <person name="Hamelin R.C."/>
            <person name="Grigoriev I.V."/>
            <person name="U'Ren J.M."/>
        </authorList>
    </citation>
    <scope>NUCLEOTIDE SEQUENCE [LARGE SCALE GENOMIC DNA]</scope>
    <source>
        <strain evidence="1 2">ER1909</strain>
    </source>
</reference>
<dbReference type="EMBL" id="MU394360">
    <property type="protein sequence ID" value="KAI6082974.1"/>
    <property type="molecule type" value="Genomic_DNA"/>
</dbReference>
<keyword evidence="2" id="KW-1185">Reference proteome</keyword>
<gene>
    <name evidence="1" type="ORF">F4821DRAFT_203393</name>
</gene>
<evidence type="ECO:0000313" key="1">
    <source>
        <dbReference type="EMBL" id="KAI6082974.1"/>
    </source>
</evidence>
<comment type="caution">
    <text evidence="1">The sequence shown here is derived from an EMBL/GenBank/DDBJ whole genome shotgun (WGS) entry which is preliminary data.</text>
</comment>
<keyword evidence="1" id="KW-0378">Hydrolase</keyword>
<evidence type="ECO:0000313" key="2">
    <source>
        <dbReference type="Proteomes" id="UP001497680"/>
    </source>
</evidence>
<protein>
    <submittedName>
        <fullName evidence="1">Metallo-dependent hydrolase</fullName>
    </submittedName>
</protein>
<accession>A0ACC0CRB0</accession>
<proteinExistence type="predicted"/>
<name>A0ACC0CRB0_9PEZI</name>
<organism evidence="1 2">
    <name type="scientific">Hypoxylon rubiginosum</name>
    <dbReference type="NCBI Taxonomy" id="110542"/>
    <lineage>
        <taxon>Eukaryota</taxon>
        <taxon>Fungi</taxon>
        <taxon>Dikarya</taxon>
        <taxon>Ascomycota</taxon>
        <taxon>Pezizomycotina</taxon>
        <taxon>Sordariomycetes</taxon>
        <taxon>Xylariomycetidae</taxon>
        <taxon>Xylariales</taxon>
        <taxon>Hypoxylaceae</taxon>
        <taxon>Hypoxylon</taxon>
    </lineage>
</organism>
<sequence>MSTTPLSSVLLSGGTIIVCPEDADALDVIRDGAVLVTGDRIAGIYDTAHPSNLPADTEVVDCTNKIITPGFVDTHRHGWQTGLKTLAANTTMPEYMNRYAFGSATLYTAEDVYIGQLAGLLEGLNAGVTTSLDHAHHIWSKETAKAGLQASIDSGARIYWNHAFTGRPNFPFSEQVAHFKELAKTMPRPDGLTTMGVAYDGWTYAPAEEIKELVGLTKELKIPVLTTHYCGGPWMADNSPELLHRHGVLETDMAVVFSHAMGINTANSVVLRATNQYISITPESEMGYGISHPNGHLIQDQAALGVDTFLTFSTDMMTQARMWLQRTRAKLFDQTLQKWLIPVNSPMSANQAFLMATRHGGLALRRPDLGVIRVGAKADLLVFDGRSPGMLGWVDPVAAVILHANVGDIEHVMVDGKFRKRDRKLTFENYDAVVDRFLASAAKLQKAVVERPDPVHEGRFWGGCEYGHADEVNISREPGTTGYGKQFIHRH</sequence>